<evidence type="ECO:0000256" key="2">
    <source>
        <dbReference type="ARBA" id="ARBA00022803"/>
    </source>
</evidence>
<organism evidence="4 5">
    <name type="scientific">Pogona vitticeps</name>
    <name type="common">central bearded dragon</name>
    <dbReference type="NCBI Taxonomy" id="103695"/>
    <lineage>
        <taxon>Eukaryota</taxon>
        <taxon>Metazoa</taxon>
        <taxon>Chordata</taxon>
        <taxon>Craniata</taxon>
        <taxon>Vertebrata</taxon>
        <taxon>Euteleostomi</taxon>
        <taxon>Lepidosauria</taxon>
        <taxon>Squamata</taxon>
        <taxon>Bifurcata</taxon>
        <taxon>Unidentata</taxon>
        <taxon>Episquamata</taxon>
        <taxon>Toxicofera</taxon>
        <taxon>Iguania</taxon>
        <taxon>Acrodonta</taxon>
        <taxon>Agamidae</taxon>
        <taxon>Amphibolurinae</taxon>
        <taxon>Pogona</taxon>
    </lineage>
</organism>
<dbReference type="InParanoid" id="A0A6J0V794"/>
<dbReference type="SUPFAM" id="SSF48452">
    <property type="entry name" value="TPR-like"/>
    <property type="match status" value="2"/>
</dbReference>
<keyword evidence="1" id="KW-0677">Repeat</keyword>
<evidence type="ECO:0000256" key="1">
    <source>
        <dbReference type="ARBA" id="ARBA00022737"/>
    </source>
</evidence>
<keyword evidence="4" id="KW-1185">Reference proteome</keyword>
<evidence type="ECO:0000313" key="4">
    <source>
        <dbReference type="Proteomes" id="UP001652642"/>
    </source>
</evidence>
<dbReference type="GO" id="GO:0045087">
    <property type="term" value="P:innate immune response"/>
    <property type="evidence" value="ECO:0007669"/>
    <property type="project" value="UniProtKB-KW"/>
</dbReference>
<evidence type="ECO:0000313" key="5">
    <source>
        <dbReference type="RefSeq" id="XP_020668103.2"/>
    </source>
</evidence>
<keyword evidence="2" id="KW-0802">TPR repeat</keyword>
<dbReference type="GO" id="GO:0005829">
    <property type="term" value="C:cytosol"/>
    <property type="evidence" value="ECO:0007669"/>
    <property type="project" value="TreeGrafter"/>
</dbReference>
<evidence type="ECO:0000256" key="3">
    <source>
        <dbReference type="ARBA" id="ARBA00038336"/>
    </source>
</evidence>
<dbReference type="RefSeq" id="XP_020668103.2">
    <property type="nucleotide sequence ID" value="XM_020812444.2"/>
</dbReference>
<reference evidence="5" key="1">
    <citation type="submission" date="2025-08" db="UniProtKB">
        <authorList>
            <consortium name="RefSeq"/>
        </authorList>
    </citation>
    <scope>IDENTIFICATION</scope>
</reference>
<protein>
    <submittedName>
        <fullName evidence="5">Interferon-induced protein with tetratricopeptide repeats 5-like</fullName>
    </submittedName>
</protein>
<dbReference type="GO" id="GO:0051607">
    <property type="term" value="P:defense response to virus"/>
    <property type="evidence" value="ECO:0007669"/>
    <property type="project" value="TreeGrafter"/>
</dbReference>
<dbReference type="PANTHER" id="PTHR10271">
    <property type="entry name" value="INTERFERON-INDUCED PROTEIN WITH TETRATRICOPEPTIDE REPEATS"/>
    <property type="match status" value="1"/>
</dbReference>
<dbReference type="PANTHER" id="PTHR10271:SF0">
    <property type="entry name" value="INTERFERON-INDUCED PROTEIN WITH TETRATRICOPEPTIDE REPEATS 5"/>
    <property type="match status" value="1"/>
</dbReference>
<gene>
    <name evidence="5" type="primary">LOC110089399</name>
</gene>
<proteinExistence type="inferred from homology"/>
<dbReference type="KEGG" id="pvt:110089399"/>
<name>A0A6J0V794_9SAUR</name>
<sequence length="446" mass="51639">MSRPLWEKLQSLQCHFTWDFEIKDKVEVTHILTTLALRIKHTGYRNRGIYLAMRAYLQHLEAQDKEALGTLRDAEEALKEEHPSDFSRQVLVTYGNYAWVYYHLSNYEMVERYLGRIREICQSLASPQPYSAAIPEVEAQKGWSLLAGGFRNGEEARRCFQRALEGAEANEEFRAGLATSVVACWTHSWREDLREEAQSLLEQVLVSQPQNADVEVYLATALEQTDPERAKHLADDVIQCSSNPEVLRLAAKFSRRQPLSWSISILKQAVALDPGYYLPHYDLGVCYLRVLERMQPENRGEVAAQAAESFKRSLEACPESVYSRLKLARAYGEKSPAYEEEIYLNLMEKLPTVSKRCQQAIYLHWGDFLHQQKGREQEALEAYMAGLRVPGDHPLEQKQLVGRLKDLARSFQRNAERDRAEEVYRFLEARRCPEPREERWSKGPRR</sequence>
<comment type="similarity">
    <text evidence="3">Belongs to the IFIT family.</text>
</comment>
<dbReference type="AlphaFoldDB" id="A0A6J0V794"/>
<dbReference type="GeneID" id="110089399"/>
<dbReference type="InterPro" id="IPR011990">
    <property type="entry name" value="TPR-like_helical_dom_sf"/>
</dbReference>
<dbReference type="Gene3D" id="1.25.40.10">
    <property type="entry name" value="Tetratricopeptide repeat domain"/>
    <property type="match status" value="3"/>
</dbReference>
<accession>A0A6J0V794</accession>
<dbReference type="OrthoDB" id="9416731at2759"/>
<dbReference type="Proteomes" id="UP001652642">
    <property type="component" value="Chromosome 5"/>
</dbReference>